<feature type="region of interest" description="Disordered" evidence="1">
    <location>
        <begin position="549"/>
        <end position="591"/>
    </location>
</feature>
<organism evidence="5 6">
    <name type="scientific">Paludisphaera mucosa</name>
    <dbReference type="NCBI Taxonomy" id="3030827"/>
    <lineage>
        <taxon>Bacteria</taxon>
        <taxon>Pseudomonadati</taxon>
        <taxon>Planctomycetota</taxon>
        <taxon>Planctomycetia</taxon>
        <taxon>Isosphaerales</taxon>
        <taxon>Isosphaeraceae</taxon>
        <taxon>Paludisphaera</taxon>
    </lineage>
</organism>
<dbReference type="InterPro" id="IPR000160">
    <property type="entry name" value="GGDEF_dom"/>
</dbReference>
<feature type="compositionally biased region" description="Basic and acidic residues" evidence="1">
    <location>
        <begin position="575"/>
        <end position="591"/>
    </location>
</feature>
<evidence type="ECO:0000259" key="3">
    <source>
        <dbReference type="PROSITE" id="PS50883"/>
    </source>
</evidence>
<comment type="caution">
    <text evidence="5">The sequence shown here is derived from an EMBL/GenBank/DDBJ whole genome shotgun (WGS) entry which is preliminary data.</text>
</comment>
<dbReference type="PROSITE" id="PS50113">
    <property type="entry name" value="PAC"/>
    <property type="match status" value="1"/>
</dbReference>
<evidence type="ECO:0000256" key="1">
    <source>
        <dbReference type="SAM" id="MobiDB-lite"/>
    </source>
</evidence>
<dbReference type="SMART" id="SM00052">
    <property type="entry name" value="EAL"/>
    <property type="match status" value="1"/>
</dbReference>
<evidence type="ECO:0000313" key="5">
    <source>
        <dbReference type="EMBL" id="MDG3004433.1"/>
    </source>
</evidence>
<dbReference type="Gene3D" id="3.30.450.20">
    <property type="entry name" value="PAS domain"/>
    <property type="match status" value="1"/>
</dbReference>
<dbReference type="NCBIfam" id="TIGR00229">
    <property type="entry name" value="sensory_box"/>
    <property type="match status" value="1"/>
</dbReference>
<dbReference type="InterPro" id="IPR013656">
    <property type="entry name" value="PAS_4"/>
</dbReference>
<dbReference type="Pfam" id="PF08448">
    <property type="entry name" value="PAS_4"/>
    <property type="match status" value="1"/>
</dbReference>
<dbReference type="Gene3D" id="3.30.70.270">
    <property type="match status" value="1"/>
</dbReference>
<dbReference type="SUPFAM" id="SSF55785">
    <property type="entry name" value="PYP-like sensor domain (PAS domain)"/>
    <property type="match status" value="1"/>
</dbReference>
<dbReference type="CDD" id="cd01948">
    <property type="entry name" value="EAL"/>
    <property type="match status" value="1"/>
</dbReference>
<dbReference type="InterPro" id="IPR035919">
    <property type="entry name" value="EAL_sf"/>
</dbReference>
<sequence length="591" mass="64425">MLHTTDSPRHSLAFLVQVLDTLPAAAYTCDVDGLITYCNRNAIDVWGRVPRINDSSDRYCGSYKLFFADGRPMRHDECWMARALIERGPFNGQEVLIEQPDGRLRSALAHANPMLDEDGRFVGASNVLVDITDRKQFEERLAYQATHDALTGLPNRSLLLRTIEQALEEAGATGRRFALLLLDLDRFKVINDTFGHGCGDEVLRRTAPRLKHAVGDRGLVARLGGDEFGILLSGADRPAAERAAATILRAVARPIPIDGRTFDVGTSIGIALCPEHGRDAATLLQHADVAMYAAKRSRSGAALYADDRQEATSSRASTAAELRAAIRGGGLTLHYQPILDLATRKVVAVEALARWPHPERGLIPPGEFVPLAEAEGLSTRLDLWALGEALRRRRGWRRQGLDLAVSVNLSTASLLDEAFVEAAFRLLVEEPGPLGGLTLEMSERGVLEDPARVKTALDRFRSRGVRAALDDFGSGSSSLAHLKQLRVDELKLDPTVVRGLPASRPDAGIAEAVLGLGRSLDLIVTAEGVEHPEALDWLAARGCDRVQGFHLSPPRPPDELRAWLASPTQPSLPPRRRDLLRADRDPASSRG</sequence>
<keyword evidence="6" id="KW-1185">Reference proteome</keyword>
<gene>
    <name evidence="5" type="ORF">PZE19_11665</name>
</gene>
<dbReference type="InterPro" id="IPR035965">
    <property type="entry name" value="PAS-like_dom_sf"/>
</dbReference>
<dbReference type="InterPro" id="IPR029787">
    <property type="entry name" value="Nucleotide_cyclase"/>
</dbReference>
<dbReference type="SMART" id="SM00267">
    <property type="entry name" value="GGDEF"/>
    <property type="match status" value="1"/>
</dbReference>
<evidence type="ECO:0000259" key="4">
    <source>
        <dbReference type="PROSITE" id="PS50887"/>
    </source>
</evidence>
<dbReference type="InterPro" id="IPR000700">
    <property type="entry name" value="PAS-assoc_C"/>
</dbReference>
<feature type="domain" description="EAL" evidence="3">
    <location>
        <begin position="315"/>
        <end position="568"/>
    </location>
</feature>
<dbReference type="PROSITE" id="PS50883">
    <property type="entry name" value="EAL"/>
    <property type="match status" value="1"/>
</dbReference>
<feature type="domain" description="PAC" evidence="2">
    <location>
        <begin position="91"/>
        <end position="143"/>
    </location>
</feature>
<dbReference type="Gene3D" id="3.20.20.450">
    <property type="entry name" value="EAL domain"/>
    <property type="match status" value="1"/>
</dbReference>
<dbReference type="CDD" id="cd01949">
    <property type="entry name" value="GGDEF"/>
    <property type="match status" value="1"/>
</dbReference>
<dbReference type="Proteomes" id="UP001216907">
    <property type="component" value="Unassembled WGS sequence"/>
</dbReference>
<dbReference type="InterPro" id="IPR000014">
    <property type="entry name" value="PAS"/>
</dbReference>
<proteinExistence type="predicted"/>
<dbReference type="PANTHER" id="PTHR44757:SF2">
    <property type="entry name" value="BIOFILM ARCHITECTURE MAINTENANCE PROTEIN MBAA"/>
    <property type="match status" value="1"/>
</dbReference>
<dbReference type="RefSeq" id="WP_277860791.1">
    <property type="nucleotide sequence ID" value="NZ_JARRAG010000002.1"/>
</dbReference>
<dbReference type="PANTHER" id="PTHR44757">
    <property type="entry name" value="DIGUANYLATE CYCLASE DGCP"/>
    <property type="match status" value="1"/>
</dbReference>
<dbReference type="NCBIfam" id="TIGR00254">
    <property type="entry name" value="GGDEF"/>
    <property type="match status" value="1"/>
</dbReference>
<reference evidence="5 6" key="1">
    <citation type="submission" date="2023-03" db="EMBL/GenBank/DDBJ databases">
        <title>Paludisphaera mucosa sp. nov. a novel planctomycete from northern fen.</title>
        <authorList>
            <person name="Ivanova A."/>
        </authorList>
    </citation>
    <scope>NUCLEOTIDE SEQUENCE [LARGE SCALE GENOMIC DNA]</scope>
    <source>
        <strain evidence="5 6">Pla2</strain>
    </source>
</reference>
<protein>
    <submittedName>
        <fullName evidence="5">EAL domain-containing protein</fullName>
    </submittedName>
</protein>
<dbReference type="SUPFAM" id="SSF55073">
    <property type="entry name" value="Nucleotide cyclase"/>
    <property type="match status" value="1"/>
</dbReference>
<evidence type="ECO:0000313" key="6">
    <source>
        <dbReference type="Proteomes" id="UP001216907"/>
    </source>
</evidence>
<dbReference type="SUPFAM" id="SSF141868">
    <property type="entry name" value="EAL domain-like"/>
    <property type="match status" value="1"/>
</dbReference>
<dbReference type="CDD" id="cd00130">
    <property type="entry name" value="PAS"/>
    <property type="match status" value="1"/>
</dbReference>
<dbReference type="InterPro" id="IPR001633">
    <property type="entry name" value="EAL_dom"/>
</dbReference>
<dbReference type="Pfam" id="PF00563">
    <property type="entry name" value="EAL"/>
    <property type="match status" value="1"/>
</dbReference>
<evidence type="ECO:0000259" key="2">
    <source>
        <dbReference type="PROSITE" id="PS50113"/>
    </source>
</evidence>
<feature type="domain" description="GGDEF" evidence="4">
    <location>
        <begin position="175"/>
        <end position="308"/>
    </location>
</feature>
<dbReference type="EMBL" id="JARRAG010000002">
    <property type="protein sequence ID" value="MDG3004433.1"/>
    <property type="molecule type" value="Genomic_DNA"/>
</dbReference>
<name>A0ABT6FA03_9BACT</name>
<dbReference type="PROSITE" id="PS50887">
    <property type="entry name" value="GGDEF"/>
    <property type="match status" value="1"/>
</dbReference>
<dbReference type="InterPro" id="IPR052155">
    <property type="entry name" value="Biofilm_reg_signaling"/>
</dbReference>
<dbReference type="Pfam" id="PF00990">
    <property type="entry name" value="GGDEF"/>
    <property type="match status" value="1"/>
</dbReference>
<accession>A0ABT6FA03</accession>
<dbReference type="InterPro" id="IPR043128">
    <property type="entry name" value="Rev_trsase/Diguanyl_cyclase"/>
</dbReference>